<dbReference type="InterPro" id="IPR055421">
    <property type="entry name" value="TMEM132_3rd"/>
</dbReference>
<evidence type="ECO:0000256" key="10">
    <source>
        <dbReference type="ARBA" id="ARBA00068024"/>
    </source>
</evidence>
<feature type="domain" description="SH3" evidence="15">
    <location>
        <begin position="336"/>
        <end position="403"/>
    </location>
</feature>
<keyword evidence="7 14" id="KW-0472">Membrane</keyword>
<dbReference type="FunFam" id="2.30.30.40:FF:000023">
    <property type="entry name" value="RIMS-binding protein 2 isoform F"/>
    <property type="match status" value="1"/>
</dbReference>
<evidence type="ECO:0000256" key="5">
    <source>
        <dbReference type="ARBA" id="ARBA00022737"/>
    </source>
</evidence>
<dbReference type="Pfam" id="PF23481">
    <property type="entry name" value="Ig_TMEM132_2nd"/>
    <property type="match status" value="1"/>
</dbReference>
<dbReference type="Pfam" id="PF23039">
    <property type="entry name" value="TMEM132_3rd"/>
    <property type="match status" value="1"/>
</dbReference>
<dbReference type="InterPro" id="IPR001452">
    <property type="entry name" value="SH3_domain"/>
</dbReference>
<proteinExistence type="inferred from homology"/>
<feature type="coiled-coil region" evidence="12">
    <location>
        <begin position="67"/>
        <end position="111"/>
    </location>
</feature>
<evidence type="ECO:0000256" key="2">
    <source>
        <dbReference type="ARBA" id="ARBA00010749"/>
    </source>
</evidence>
<dbReference type="CDD" id="cd00063">
    <property type="entry name" value="FN3"/>
    <property type="match status" value="1"/>
</dbReference>
<dbReference type="SUPFAM" id="SSF50044">
    <property type="entry name" value="SH3-domain"/>
    <property type="match status" value="3"/>
</dbReference>
<dbReference type="Pfam" id="PF23487">
    <property type="entry name" value="Ig_TMEM132_6th"/>
    <property type="match status" value="1"/>
</dbReference>
<dbReference type="InterPro" id="IPR055424">
    <property type="entry name" value="Ig_TMEM132_6th"/>
</dbReference>
<dbReference type="InterPro" id="IPR055423">
    <property type="entry name" value="Ig_TMEM132_5th"/>
</dbReference>
<feature type="region of interest" description="Disordered" evidence="13">
    <location>
        <begin position="2528"/>
        <end position="2556"/>
    </location>
</feature>
<dbReference type="CDD" id="cd12012">
    <property type="entry name" value="SH3_RIM-BP_2"/>
    <property type="match status" value="1"/>
</dbReference>
<evidence type="ECO:0000256" key="14">
    <source>
        <dbReference type="SAM" id="Phobius"/>
    </source>
</evidence>
<accession>A0A6G0I1Q8</accession>
<feature type="transmembrane region" description="Helical" evidence="14">
    <location>
        <begin position="2335"/>
        <end position="2356"/>
    </location>
</feature>
<feature type="compositionally biased region" description="Polar residues" evidence="13">
    <location>
        <begin position="1024"/>
        <end position="1033"/>
    </location>
</feature>
<dbReference type="InterPro" id="IPR031435">
    <property type="entry name" value="TMEM132_N"/>
</dbReference>
<feature type="region of interest" description="Disordered" evidence="13">
    <location>
        <begin position="905"/>
        <end position="1079"/>
    </location>
</feature>
<dbReference type="FunFam" id="2.30.30.40:FF:000006">
    <property type="entry name" value="RIMS-binding protein 2 isoform X1"/>
    <property type="match status" value="1"/>
</dbReference>
<dbReference type="InterPro" id="IPR031436">
    <property type="entry name" value="TMEM132_C"/>
</dbReference>
<keyword evidence="6" id="KW-0770">Synapse</keyword>
<dbReference type="GO" id="GO:0005886">
    <property type="term" value="C:plasma membrane"/>
    <property type="evidence" value="ECO:0007669"/>
    <property type="project" value="UniProtKB-SubCell"/>
</dbReference>
<dbReference type="InterPro" id="IPR036116">
    <property type="entry name" value="FN3_sf"/>
</dbReference>
<dbReference type="InterPro" id="IPR031437">
    <property type="entry name" value="Ig_TMEM132_4th"/>
</dbReference>
<comment type="function">
    <text evidence="9">Plays a role in the synaptic transmission as bifunctional linker that interacts simultaneously with RIMS1, RIMS2, CACNA1D and CACNA1B.</text>
</comment>
<dbReference type="Pfam" id="PF15706">
    <property type="entry name" value="TMEM132_C"/>
    <property type="match status" value="1"/>
</dbReference>
<dbReference type="InterPro" id="IPR013783">
    <property type="entry name" value="Ig-like_fold"/>
</dbReference>
<keyword evidence="3 11" id="KW-0728">SH3 domain</keyword>
<comment type="subcellular location">
    <subcellularLocation>
        <location evidence="1">Cell membrane</location>
    </subcellularLocation>
    <subcellularLocation>
        <location evidence="8">Synapse</location>
    </subcellularLocation>
</comment>
<dbReference type="SMART" id="SM00326">
    <property type="entry name" value="SH3"/>
    <property type="match status" value="3"/>
</dbReference>
<evidence type="ECO:0000256" key="11">
    <source>
        <dbReference type="PROSITE-ProRule" id="PRU00192"/>
    </source>
</evidence>
<keyword evidence="17" id="KW-1185">Reference proteome</keyword>
<dbReference type="Proteomes" id="UP000424527">
    <property type="component" value="Unassembled WGS sequence"/>
</dbReference>
<dbReference type="SMART" id="SM00060">
    <property type="entry name" value="FN3"/>
    <property type="match status" value="3"/>
</dbReference>
<comment type="caution">
    <text evidence="16">The sequence shown here is derived from an EMBL/GenBank/DDBJ whole genome shotgun (WGS) entry which is preliminary data.</text>
</comment>
<sequence>MRDHTSSVHVEELLRQSQMELQWIQRQLALIAARNIHHHHLHAKGKLRYEVSTQQTTGHSVYNVSRFRLLEERNRALKLEVATLRQEKQQYRKLKAKLHAALQEKNRLNLELINRHLKASKYDQVQSDYDQLRETFAVVSQERDVAQQQRTQLQGKVEDLEQLLKHMHEAVELKQQLQIEHEQALVALHTKQKAINQLQKVKVRDLEQKCRSQSEHYHQLSKELLNFRLASDTVDNFTINPTSTSQTPLSKKLPQVVVRFEAQTDTGDESAANTPPLISQFLPCTPQTGDRERPELLSVKSSTVTTDRPSSPRQLTPSEMEDEASPSPRSKPRYTGQVRLCTARYSYNPYDGPNEHPEAELPLVAGKYLYVYGNMDDDGFYEGELLDGQRGLVPSNFVEFVQDKEKLAIQSGEGGEDLGPLDHTPLALTAVDGGASQDGLLGSANALVPYSNGTGGPLDPEDLAEDVVPYPRKISLIKQLARSVIVAWEPPVVPLGWGNISGYNVLVDGELRASIVYGGRTKCLLEKLDLDGCVHRVSVQSVTDRGLSDELRCTVLVGANVVVAPCGLRVDDIQRDTAELSWLPSNSNYGHTVFLDGAEHAVVKPGRYRLRFLNLKPLTVYKVTVAAQPHQVPWQLPLEQRERKEAGVEFCTQAAGPPMPPHDVQVLCGQAPGVLQVHWKPPILSPTGTSNGANVVGYAVCTKGQRIAEVLYPMADYVTVEMTRIQCLEAKEVIVRTLSVQGESQDSQVAVIPNNLLVPLPALPLPPPMHPHAGTRTAAPTLILRTLNPIPDSPTLVDPSNPSFDPHIPNPSPYTSSLTHHIEVPGPSTNCLCFPTPNTTLYLRDQYVPETWMPKSTRPTTGEPFHLASLAGTSHALPLPNLLCPCKATPLRPLPVPIHAPHPLRGFSRSPEARLSRTRWPKPSPGKQRRGWQQRVARGTGGRADMKSRAIHFTSITLTRKRRTRKALHAAVGEDPQSTSSSEALSWGGRESSRGSDLSDIMEEDEEELYSEMQLEEGRRRNSHNTPKTNTQAGGRHDRETGRRAQHGGSQPQRRALMVPSIDGYRDRDRRSPTYYDEPEPEESFRIFVALFDYDPLSMSPNPDAADEELPFKEGQIIRVYGDKDTDGFYRGEVRGRMGLIPCNMVSEIRAEDKETLDQLIKQGFLPLSTPVDTIEQNRRCLCRDQASRRMVALYDYDPRESSPNVDVEAELTFCAGDILAVFREIDEDGFYYGEINGHRGLVPSNFLEEVPDDVEVYLTDTPSHYPQEEPANRPPANSAATVSEGKRVTADTADTVDNDTVPVRAPSPIVRPLLPGTMRSLSPTSGPHIPLDPPGPTGLPRSGKQEEEGTTFEGEEAAEETLPFAEGQKVSEDVGTSSTPSPVYPTINFQVLNVNHVFLRQDSPEPSGNSSLKAQSQTFLITGPGAGLLQPAVNASYGPLTVDAPISPDQLFSGPRILPVILGRQVRSSSPVVKILFHMPTESDIAVGQERNGSGVVNGRKSAGAKAKDGAHCVTAYAFWEMKEVRGACLVSPGGFCVAQLKLEPVWFSSASRSGSSSREAARTEGVKGLQGNLVEVYFQSRREQTGQCTPQDSLQRVGVGRRRDSKGSGTPLRRIGSVNLLRSLPGNPTFLRLRLGGTVVIQTSSKPLKTTDVATFYVFLASTSTLENFTLRATVKTGLSFSAARPSDSALWDILVEPGREATPNTVSVVCQRKVAVTAKRGLLEVLQLDFVPEDVSEQAESQTISWRLELPGNVKDVGIMRIYTTHRDYVGLAPLVMNTDILNTAVLTGEMVSVPVKTLAVEADGSVTDVTNYTSCRSTEEDILKVSERCDYVYVDGKETRGRTSVMLNFTYGFLSAQLEMSVWMPRLPLIIDVADPELSQIKGWRVPVTMGNRRSIWDSDEDEEMKKGRGCMLQYQHSTLRVLTHFIAQADAEVLPDPLTGVEPVEYFLGPDWQVDVTGLVRSSLKVADPDVARVQDGLVLQGRAVGTTTVQVLSPLTSLVLAERSIKVVDDKVSVTELGVQLVSGLSLSLQLSSGSNRAIVATATTRETITQLKQEAVVSCWVQFSDGAVVPLELFDRSMYSLTVTTPDEEVATVRRTTQSTFVVAQGEDESRVALVRVELRICEECQKSKRKSKLAVGTGLLGINFQSSSRVVAEGGGEDDAYGNKYFEGGASEVVGELKTTVTSQRAVTDMDKWLFRPVPDQQESTLAETSTSTTFSTRYMQPHVVWIGDTTKAARGTTYDISSSTATTAMTKPSLNTPLSTARPTAGLSSKGEGQKRSYGNMLDSPNSPSNKDIPKTSGKEPPKSRTPKVIESDLIRTFKAMSDLEIGMYALVGVSCVAILAFLLNCASYNLCFRNHKTPIQAAPVPSGDPKDHKHDWVWLGSNNHNTTGPGAPGAPVQVSTLKREPHRPLESHHSMDSIGHRSMESTLPTVSAPAVPERTATLGRSRSSSQQQFQGKIIDPMANRSATLLARPHRDEPLHSPTSKRNQVQFTTFTTLDIKHLAALKKNGVDLNWANQQAQQQRALAGPQTPLPDIPWPVVKPLGKAQ</sequence>
<comment type="similarity">
    <text evidence="2">Belongs to the RIMBP family.</text>
</comment>
<dbReference type="Pfam" id="PF16070">
    <property type="entry name" value="Ig_TMEM132_4th"/>
    <property type="match status" value="1"/>
</dbReference>
<dbReference type="InterPro" id="IPR057884">
    <property type="entry name" value="FN3_RIM-BP1/2/3"/>
</dbReference>
<feature type="compositionally biased region" description="Basic and acidic residues" evidence="13">
    <location>
        <begin position="2301"/>
        <end position="2317"/>
    </location>
</feature>
<dbReference type="Gene3D" id="2.60.40.10">
    <property type="entry name" value="Immunoglobulins"/>
    <property type="match status" value="1"/>
</dbReference>
<evidence type="ECO:0000256" key="13">
    <source>
        <dbReference type="SAM" id="MobiDB-lite"/>
    </source>
</evidence>
<dbReference type="Pfam" id="PF14604">
    <property type="entry name" value="SH3_9"/>
    <property type="match status" value="1"/>
</dbReference>
<dbReference type="InterPro" id="IPR003961">
    <property type="entry name" value="FN3_dom"/>
</dbReference>
<evidence type="ECO:0000256" key="12">
    <source>
        <dbReference type="SAM" id="Coils"/>
    </source>
</evidence>
<evidence type="ECO:0000256" key="3">
    <source>
        <dbReference type="ARBA" id="ARBA00022443"/>
    </source>
</evidence>
<dbReference type="Pfam" id="PF23486">
    <property type="entry name" value="Ig_TMEM132_5th"/>
    <property type="match status" value="1"/>
</dbReference>
<keyword evidence="5" id="KW-0677">Repeat</keyword>
<evidence type="ECO:0000256" key="1">
    <source>
        <dbReference type="ARBA" id="ARBA00004236"/>
    </source>
</evidence>
<keyword evidence="4" id="KW-1003">Cell membrane</keyword>
<evidence type="ECO:0000256" key="9">
    <source>
        <dbReference type="ARBA" id="ARBA00054159"/>
    </source>
</evidence>
<feature type="compositionally biased region" description="Polar residues" evidence="13">
    <location>
        <begin position="299"/>
        <end position="317"/>
    </location>
</feature>
<feature type="region of interest" description="Disordered" evidence="13">
    <location>
        <begin position="265"/>
        <end position="334"/>
    </location>
</feature>
<dbReference type="Pfam" id="PF07653">
    <property type="entry name" value="SH3_2"/>
    <property type="match status" value="2"/>
</dbReference>
<evidence type="ECO:0000256" key="8">
    <source>
        <dbReference type="ARBA" id="ARBA00034103"/>
    </source>
</evidence>
<dbReference type="InterPro" id="IPR055422">
    <property type="entry name" value="Ig_TMEM132_2nd"/>
</dbReference>
<dbReference type="Pfam" id="PF15705">
    <property type="entry name" value="TMEM132_N"/>
    <property type="match status" value="1"/>
</dbReference>
<feature type="compositionally biased region" description="Polar residues" evidence="13">
    <location>
        <begin position="2257"/>
        <end position="2271"/>
    </location>
</feature>
<dbReference type="EMBL" id="REGW02000016">
    <property type="protein sequence ID" value="KAE8285192.1"/>
    <property type="molecule type" value="Genomic_DNA"/>
</dbReference>
<evidence type="ECO:0000256" key="7">
    <source>
        <dbReference type="ARBA" id="ARBA00023136"/>
    </source>
</evidence>
<evidence type="ECO:0000256" key="6">
    <source>
        <dbReference type="ARBA" id="ARBA00023018"/>
    </source>
</evidence>
<dbReference type="Pfam" id="PF25523">
    <property type="entry name" value="Ig_RIMBP2"/>
    <property type="match status" value="1"/>
</dbReference>
<dbReference type="PANTHER" id="PTHR14234">
    <property type="entry name" value="RIM BINDING PROTEIN-RELATED"/>
    <property type="match status" value="1"/>
</dbReference>
<keyword evidence="14" id="KW-0812">Transmembrane</keyword>
<dbReference type="InterPro" id="IPR036028">
    <property type="entry name" value="SH3-like_dom_sf"/>
</dbReference>
<dbReference type="Gene3D" id="2.30.30.40">
    <property type="entry name" value="SH3 Domains"/>
    <property type="match status" value="3"/>
</dbReference>
<keyword evidence="12" id="KW-0175">Coiled coil</keyword>
<dbReference type="GO" id="GO:0045202">
    <property type="term" value="C:synapse"/>
    <property type="evidence" value="ECO:0007669"/>
    <property type="project" value="UniProtKB-SubCell"/>
</dbReference>
<dbReference type="CDD" id="cd12014">
    <property type="entry name" value="SH3_RIM-BP_1"/>
    <property type="match status" value="1"/>
</dbReference>
<dbReference type="CDD" id="cd12013">
    <property type="entry name" value="SH3_RIM-BP_3"/>
    <property type="match status" value="1"/>
</dbReference>
<feature type="region of interest" description="Disordered" evidence="13">
    <location>
        <begin position="1591"/>
        <end position="1613"/>
    </location>
</feature>
<gene>
    <name evidence="16" type="ORF">D5F01_LYC16643</name>
</gene>
<dbReference type="InterPro" id="IPR040325">
    <property type="entry name" value="RIMBP1/2/3"/>
</dbReference>
<dbReference type="InterPro" id="IPR035753">
    <property type="entry name" value="RIM-BP_SH3_2"/>
</dbReference>
<protein>
    <recommendedName>
        <fullName evidence="10">RIMS-binding protein 2</fullName>
    </recommendedName>
</protein>
<evidence type="ECO:0000256" key="4">
    <source>
        <dbReference type="ARBA" id="ARBA00022475"/>
    </source>
</evidence>
<feature type="domain" description="SH3" evidence="15">
    <location>
        <begin position="1186"/>
        <end position="1253"/>
    </location>
</feature>
<feature type="compositionally biased region" description="Low complexity" evidence="13">
    <location>
        <begin position="2528"/>
        <end position="2538"/>
    </location>
</feature>
<dbReference type="PROSITE" id="PS50002">
    <property type="entry name" value="SH3"/>
    <property type="match status" value="3"/>
</dbReference>
<reference evidence="16 17" key="1">
    <citation type="submission" date="2019-07" db="EMBL/GenBank/DDBJ databases">
        <title>Chromosome genome assembly for large yellow croaker.</title>
        <authorList>
            <person name="Xiao S."/>
        </authorList>
    </citation>
    <scope>NUCLEOTIDE SEQUENCE [LARGE SCALE GENOMIC DNA]</scope>
    <source>
        <strain evidence="16">JMULYC20181020</strain>
        <tissue evidence="16">Muscle</tissue>
    </source>
</reference>
<feature type="region of interest" description="Disordered" evidence="13">
    <location>
        <begin position="2257"/>
        <end position="2317"/>
    </location>
</feature>
<feature type="compositionally biased region" description="Acidic residues" evidence="13">
    <location>
        <begin position="1000"/>
        <end position="1010"/>
    </location>
</feature>
<name>A0A6G0I1Q8_LARCR</name>
<keyword evidence="14" id="KW-1133">Transmembrane helix</keyword>
<feature type="compositionally biased region" description="Basic residues" evidence="13">
    <location>
        <begin position="959"/>
        <end position="968"/>
    </location>
</feature>
<dbReference type="FunFam" id="2.60.40.10:FF:000643">
    <property type="entry name" value="RIMS-binding protein 2 isoform X1"/>
    <property type="match status" value="1"/>
</dbReference>
<dbReference type="FunFam" id="2.30.30.40:FF:000016">
    <property type="entry name" value="RIMS-binding protein 2 isoform X2"/>
    <property type="match status" value="1"/>
</dbReference>
<feature type="domain" description="SH3" evidence="15">
    <location>
        <begin position="1083"/>
        <end position="1151"/>
    </location>
</feature>
<dbReference type="PANTHER" id="PTHR14234:SF22">
    <property type="entry name" value="RIMS-BINDING PROTEIN 2 ISOFORM X1"/>
    <property type="match status" value="1"/>
</dbReference>
<evidence type="ECO:0000313" key="17">
    <source>
        <dbReference type="Proteomes" id="UP000424527"/>
    </source>
</evidence>
<dbReference type="SUPFAM" id="SSF49265">
    <property type="entry name" value="Fibronectin type III"/>
    <property type="match status" value="2"/>
</dbReference>
<evidence type="ECO:0000259" key="15">
    <source>
        <dbReference type="PROSITE" id="PS50002"/>
    </source>
</evidence>
<organism evidence="16 17">
    <name type="scientific">Larimichthys crocea</name>
    <name type="common">Large yellow croaker</name>
    <name type="synonym">Pseudosciaena crocea</name>
    <dbReference type="NCBI Taxonomy" id="215358"/>
    <lineage>
        <taxon>Eukaryota</taxon>
        <taxon>Metazoa</taxon>
        <taxon>Chordata</taxon>
        <taxon>Craniata</taxon>
        <taxon>Vertebrata</taxon>
        <taxon>Euteleostomi</taxon>
        <taxon>Actinopterygii</taxon>
        <taxon>Neopterygii</taxon>
        <taxon>Teleostei</taxon>
        <taxon>Neoteleostei</taxon>
        <taxon>Acanthomorphata</taxon>
        <taxon>Eupercaria</taxon>
        <taxon>Sciaenidae</taxon>
        <taxon>Larimichthys</taxon>
    </lineage>
</organism>
<feature type="region of interest" description="Disordered" evidence="13">
    <location>
        <begin position="1298"/>
        <end position="1362"/>
    </location>
</feature>
<feature type="compositionally biased region" description="Acidic residues" evidence="13">
    <location>
        <begin position="1349"/>
        <end position="1360"/>
    </location>
</feature>
<dbReference type="FunFam" id="2.60.40.10:FF:000072">
    <property type="entry name" value="RIMS-binding protein 2 isoform X1"/>
    <property type="match status" value="1"/>
</dbReference>
<dbReference type="InterPro" id="IPR035755">
    <property type="entry name" value="RIM-BP_SH3_3"/>
</dbReference>
<evidence type="ECO:0000313" key="16">
    <source>
        <dbReference type="EMBL" id="KAE8285192.1"/>
    </source>
</evidence>
<feature type="region of interest" description="Disordered" evidence="13">
    <location>
        <begin position="1264"/>
        <end position="1284"/>
    </location>
</feature>
<feature type="coiled-coil region" evidence="12">
    <location>
        <begin position="143"/>
        <end position="223"/>
    </location>
</feature>
<dbReference type="GO" id="GO:0007274">
    <property type="term" value="P:neuromuscular synaptic transmission"/>
    <property type="evidence" value="ECO:0007669"/>
    <property type="project" value="TreeGrafter"/>
</dbReference>